<evidence type="ECO:0000313" key="16">
    <source>
        <dbReference type="EMBL" id="PIP52818.1"/>
    </source>
</evidence>
<evidence type="ECO:0000256" key="8">
    <source>
        <dbReference type="ARBA" id="ARBA00022833"/>
    </source>
</evidence>
<dbReference type="InterPro" id="IPR006171">
    <property type="entry name" value="TOPRIM_dom"/>
</dbReference>
<dbReference type="FunFam" id="3.90.580.10:FF:000001">
    <property type="entry name" value="DNA primase"/>
    <property type="match status" value="1"/>
</dbReference>
<dbReference type="InterPro" id="IPR013264">
    <property type="entry name" value="DNAG_N"/>
</dbReference>
<evidence type="ECO:0000256" key="9">
    <source>
        <dbReference type="ARBA" id="ARBA00022842"/>
    </source>
</evidence>
<keyword evidence="7 12" id="KW-0863">Zinc-finger</keyword>
<dbReference type="Pfam" id="PF08275">
    <property type="entry name" value="DNAG_N"/>
    <property type="match status" value="1"/>
</dbReference>
<dbReference type="GO" id="GO:0005737">
    <property type="term" value="C:cytoplasm"/>
    <property type="evidence" value="ECO:0007669"/>
    <property type="project" value="TreeGrafter"/>
</dbReference>
<dbReference type="SUPFAM" id="SSF57783">
    <property type="entry name" value="Zinc beta-ribbon"/>
    <property type="match status" value="1"/>
</dbReference>
<dbReference type="SUPFAM" id="SSF56731">
    <property type="entry name" value="DNA primase core"/>
    <property type="match status" value="1"/>
</dbReference>
<dbReference type="InterPro" id="IPR037068">
    <property type="entry name" value="DNA_primase_core_N_sf"/>
</dbReference>
<sequence>MAGKDEVKSKIDIVDYIGSQIPLKRAGRNFSGLCPFHHEKTPSFHVSSERQMFKCFGCGKSGDIFTFYQEREGVTFFEALKDLAKIAGVELESFQPSDEYNQKQRLLELNVAAAKLFHLLLTQHKIGKKALEYLTQRGVPSSQINEFQLGYAPDGWHTAYEYLTKKKHFKPEEVEAVGLTIKSTNGWYDRFRGRIMFPLTDHRGNIVGFSGRILPNLDDGKSGKYINTPETSLYHKSQLLFPLYYLKDRIRDENSVVVVEGEFDVLSSVRASVSNVVAVKGSALTNEQATLIKRYSDTVILSLDADSAGVAAAKRAITVLQVQELTIKVVEIPKGKDPDELVRTDPKLWRDAVKQAVNIYDFFLDVALRQYDQTTVEGQKKISAELLPIFAKIENKIEQDHYLKKLAETLKTAKTVVENEMERMIRKSMINPNLNIDVKTDNKNLSLSDRLLDELLIIVIHNWETIFNLLKSDTKLSLVDQLNDFPKSAVTSILDQLITKIPKDIVKFADKLPSQLQPKFDDCFLRDGDMISQTKLLKTMTNIQASIAKLELRDRLNKLRRDLTSNNSEQRSTVEQQINEVLLRFRSYNKRT</sequence>
<evidence type="ECO:0000259" key="15">
    <source>
        <dbReference type="PROSITE" id="PS50880"/>
    </source>
</evidence>
<gene>
    <name evidence="12" type="primary">dnaG</name>
    <name evidence="16" type="ORF">COX08_04395</name>
</gene>
<evidence type="ECO:0000256" key="3">
    <source>
        <dbReference type="ARBA" id="ARBA00022679"/>
    </source>
</evidence>
<keyword evidence="3 12" id="KW-0808">Transferase</keyword>
<dbReference type="InterPro" id="IPR050219">
    <property type="entry name" value="DnaG_primase"/>
</dbReference>
<keyword evidence="5 12" id="KW-0235">DNA replication</keyword>
<evidence type="ECO:0000256" key="4">
    <source>
        <dbReference type="ARBA" id="ARBA00022695"/>
    </source>
</evidence>
<dbReference type="HAMAP" id="MF_00974">
    <property type="entry name" value="DNA_primase_DnaG"/>
    <property type="match status" value="1"/>
</dbReference>
<comment type="domain">
    <text evidence="12">Contains an N-terminal zinc-binding domain, a central core domain that contains the primase activity, and a C-terminal DnaB-binding domain.</text>
</comment>
<dbReference type="InterPro" id="IPR030846">
    <property type="entry name" value="DnaG_bac"/>
</dbReference>
<evidence type="ECO:0000256" key="14">
    <source>
        <dbReference type="PIRSR" id="PIRSR002811-1"/>
    </source>
</evidence>
<accession>A0A2H0B7B5</accession>
<dbReference type="GO" id="GO:0006269">
    <property type="term" value="P:DNA replication, synthesis of primer"/>
    <property type="evidence" value="ECO:0007669"/>
    <property type="project" value="UniProtKB-UniRule"/>
</dbReference>
<dbReference type="EC" id="2.7.7.101" evidence="12"/>
<dbReference type="SMART" id="SM00400">
    <property type="entry name" value="ZnF_CHCC"/>
    <property type="match status" value="1"/>
</dbReference>
<dbReference type="CDD" id="cd03364">
    <property type="entry name" value="TOPRIM_DnaG_primases"/>
    <property type="match status" value="1"/>
</dbReference>
<comment type="similarity">
    <text evidence="12 13">Belongs to the DnaG primase family.</text>
</comment>
<dbReference type="EMBL" id="PCSR01000103">
    <property type="protein sequence ID" value="PIP52818.1"/>
    <property type="molecule type" value="Genomic_DNA"/>
</dbReference>
<name>A0A2H0B7B5_9BACT</name>
<dbReference type="InterPro" id="IPR036977">
    <property type="entry name" value="DNA_primase_Znf_CHC2"/>
</dbReference>
<comment type="catalytic activity">
    <reaction evidence="12">
        <text>ssDNA + n NTP = ssDNA/pppN(pN)n-1 hybrid + (n-1) diphosphate.</text>
        <dbReference type="EC" id="2.7.7.101"/>
    </reaction>
</comment>
<dbReference type="NCBIfam" id="TIGR01391">
    <property type="entry name" value="dnaG"/>
    <property type="match status" value="1"/>
</dbReference>
<evidence type="ECO:0000256" key="10">
    <source>
        <dbReference type="ARBA" id="ARBA00023125"/>
    </source>
</evidence>
<dbReference type="SMART" id="SM00493">
    <property type="entry name" value="TOPRIM"/>
    <property type="match status" value="1"/>
</dbReference>
<dbReference type="Pfam" id="PF10410">
    <property type="entry name" value="DnaB_bind"/>
    <property type="match status" value="1"/>
</dbReference>
<feature type="zinc finger region" description="CHC2-type" evidence="12 14">
    <location>
        <begin position="34"/>
        <end position="58"/>
    </location>
</feature>
<dbReference type="PIRSF" id="PIRSF002811">
    <property type="entry name" value="DnaG"/>
    <property type="match status" value="1"/>
</dbReference>
<reference evidence="16 17" key="1">
    <citation type="submission" date="2017-09" db="EMBL/GenBank/DDBJ databases">
        <title>Depth-based differentiation of microbial function through sediment-hosted aquifers and enrichment of novel symbionts in the deep terrestrial subsurface.</title>
        <authorList>
            <person name="Probst A.J."/>
            <person name="Ladd B."/>
            <person name="Jarett J.K."/>
            <person name="Geller-Mcgrath D.E."/>
            <person name="Sieber C.M."/>
            <person name="Emerson J.B."/>
            <person name="Anantharaman K."/>
            <person name="Thomas B.C."/>
            <person name="Malmstrom R."/>
            <person name="Stieglmeier M."/>
            <person name="Klingl A."/>
            <person name="Woyke T."/>
            <person name="Ryan C.M."/>
            <person name="Banfield J.F."/>
        </authorList>
    </citation>
    <scope>NUCLEOTIDE SEQUENCE [LARGE SCALE GENOMIC DNA]</scope>
    <source>
        <strain evidence="16">CG23_combo_of_CG06-09_8_20_14_all_34_8</strain>
    </source>
</reference>
<dbReference type="InterPro" id="IPR019475">
    <property type="entry name" value="DNA_primase_DnaB-bd"/>
</dbReference>
<dbReference type="GO" id="GO:0003899">
    <property type="term" value="F:DNA-directed RNA polymerase activity"/>
    <property type="evidence" value="ECO:0007669"/>
    <property type="project" value="UniProtKB-UniRule"/>
</dbReference>
<dbReference type="PANTHER" id="PTHR30313">
    <property type="entry name" value="DNA PRIMASE"/>
    <property type="match status" value="1"/>
</dbReference>
<dbReference type="InterPro" id="IPR002694">
    <property type="entry name" value="Znf_CHC2"/>
</dbReference>
<dbReference type="Proteomes" id="UP000229459">
    <property type="component" value="Unassembled WGS sequence"/>
</dbReference>
<protein>
    <recommendedName>
        <fullName evidence="12 13">DNA primase</fullName>
        <ecNumber evidence="12">2.7.7.101</ecNumber>
    </recommendedName>
</protein>
<dbReference type="Pfam" id="PF13155">
    <property type="entry name" value="Toprim_2"/>
    <property type="match status" value="1"/>
</dbReference>
<comment type="function">
    <text evidence="12 13">RNA polymerase that catalyzes the synthesis of short RNA molecules used as primers for DNA polymerase during DNA replication.</text>
</comment>
<keyword evidence="8 12" id="KW-0862">Zinc</keyword>
<keyword evidence="6 12" id="KW-0479">Metal-binding</keyword>
<keyword evidence="2 12" id="KW-0639">Primosome</keyword>
<keyword evidence="9" id="KW-0460">Magnesium</keyword>
<dbReference type="PANTHER" id="PTHR30313:SF2">
    <property type="entry name" value="DNA PRIMASE"/>
    <property type="match status" value="1"/>
</dbReference>
<dbReference type="GO" id="GO:0000428">
    <property type="term" value="C:DNA-directed RNA polymerase complex"/>
    <property type="evidence" value="ECO:0007669"/>
    <property type="project" value="UniProtKB-KW"/>
</dbReference>
<keyword evidence="10 12" id="KW-0238">DNA-binding</keyword>
<evidence type="ECO:0000256" key="6">
    <source>
        <dbReference type="ARBA" id="ARBA00022723"/>
    </source>
</evidence>
<keyword evidence="4 12" id="KW-0548">Nucleotidyltransferase</keyword>
<feature type="domain" description="Toprim" evidence="15">
    <location>
        <begin position="254"/>
        <end position="335"/>
    </location>
</feature>
<dbReference type="InterPro" id="IPR034151">
    <property type="entry name" value="TOPRIM_DnaG_bac"/>
</dbReference>
<comment type="cofactor">
    <cofactor evidence="12 13 14">
        <name>Zn(2+)</name>
        <dbReference type="ChEBI" id="CHEBI:29105"/>
    </cofactor>
    <text evidence="12 13 14">Binds 1 zinc ion per monomer.</text>
</comment>
<evidence type="ECO:0000256" key="7">
    <source>
        <dbReference type="ARBA" id="ARBA00022771"/>
    </source>
</evidence>
<evidence type="ECO:0000256" key="11">
    <source>
        <dbReference type="ARBA" id="ARBA00023163"/>
    </source>
</evidence>
<dbReference type="GO" id="GO:1990077">
    <property type="term" value="C:primosome complex"/>
    <property type="evidence" value="ECO:0007669"/>
    <property type="project" value="UniProtKB-KW"/>
</dbReference>
<comment type="subunit">
    <text evidence="12">Monomer. Interacts with DnaB.</text>
</comment>
<evidence type="ECO:0000256" key="13">
    <source>
        <dbReference type="PIRNR" id="PIRNR002811"/>
    </source>
</evidence>
<comment type="caution">
    <text evidence="16">The sequence shown here is derived from an EMBL/GenBank/DDBJ whole genome shotgun (WGS) entry which is preliminary data.</text>
</comment>
<organism evidence="16 17">
    <name type="scientific">Candidatus Beckwithbacteria bacterium CG23_combo_of_CG06-09_8_20_14_all_34_8</name>
    <dbReference type="NCBI Taxonomy" id="1974497"/>
    <lineage>
        <taxon>Bacteria</taxon>
        <taxon>Candidatus Beckwithiibacteriota</taxon>
    </lineage>
</organism>
<proteinExistence type="inferred from homology"/>
<dbReference type="AlphaFoldDB" id="A0A2H0B7B5"/>
<evidence type="ECO:0000256" key="1">
    <source>
        <dbReference type="ARBA" id="ARBA00022478"/>
    </source>
</evidence>
<evidence type="ECO:0000256" key="2">
    <source>
        <dbReference type="ARBA" id="ARBA00022515"/>
    </source>
</evidence>
<evidence type="ECO:0000313" key="17">
    <source>
        <dbReference type="Proteomes" id="UP000229459"/>
    </source>
</evidence>
<dbReference type="Gene3D" id="3.90.980.10">
    <property type="entry name" value="DNA primase, catalytic core, N-terminal domain"/>
    <property type="match status" value="1"/>
</dbReference>
<evidence type="ECO:0000256" key="5">
    <source>
        <dbReference type="ARBA" id="ARBA00022705"/>
    </source>
</evidence>
<dbReference type="Gene3D" id="3.40.1360.10">
    <property type="match status" value="1"/>
</dbReference>
<keyword evidence="11 12" id="KW-0804">Transcription</keyword>
<dbReference type="Gene3D" id="3.90.580.10">
    <property type="entry name" value="Zinc finger, CHC2-type domain"/>
    <property type="match status" value="1"/>
</dbReference>
<dbReference type="InterPro" id="IPR006295">
    <property type="entry name" value="DNA_primase_DnaG"/>
</dbReference>
<dbReference type="GO" id="GO:0003677">
    <property type="term" value="F:DNA binding"/>
    <property type="evidence" value="ECO:0007669"/>
    <property type="project" value="UniProtKB-KW"/>
</dbReference>
<dbReference type="GO" id="GO:0008270">
    <property type="term" value="F:zinc ion binding"/>
    <property type="evidence" value="ECO:0007669"/>
    <property type="project" value="UniProtKB-UniRule"/>
</dbReference>
<evidence type="ECO:0000256" key="12">
    <source>
        <dbReference type="HAMAP-Rule" id="MF_00974"/>
    </source>
</evidence>
<dbReference type="Pfam" id="PF01807">
    <property type="entry name" value="Zn_ribbon_DnaG"/>
    <property type="match status" value="1"/>
</dbReference>
<keyword evidence="1 12" id="KW-0240">DNA-directed RNA polymerase</keyword>
<dbReference type="PROSITE" id="PS50880">
    <property type="entry name" value="TOPRIM"/>
    <property type="match status" value="1"/>
</dbReference>